<evidence type="ECO:0000313" key="2">
    <source>
        <dbReference type="Proteomes" id="UP000297907"/>
    </source>
</evidence>
<dbReference type="OrthoDB" id="3296614at2"/>
<accession>A0A4R8W4F4</accession>
<comment type="caution">
    <text evidence="1">The sequence shown here is derived from an EMBL/GenBank/DDBJ whole genome shotgun (WGS) entry which is preliminary data.</text>
</comment>
<proteinExistence type="predicted"/>
<dbReference type="EMBL" id="SOFL01000034">
    <property type="protein sequence ID" value="TFC01468.1"/>
    <property type="molecule type" value="Genomic_DNA"/>
</dbReference>
<sequence length="82" mass="9132">MAVVLEPTIDVSANIMKEFAVDLTFDVNVVAAYQEVISHSAAAAHIEALNRDLLIRIWPRLTLPDPVREVWEMSFPELTAGL</sequence>
<reference evidence="1 2" key="1">
    <citation type="submission" date="2019-03" db="EMBL/GenBank/DDBJ databases">
        <title>Genomics of glacier-inhabiting Cryobacterium strains.</title>
        <authorList>
            <person name="Liu Q."/>
            <person name="Xin Y.-H."/>
        </authorList>
    </citation>
    <scope>NUCLEOTIDE SEQUENCE [LARGE SCALE GENOMIC DNA]</scope>
    <source>
        <strain evidence="1 2">RHLS22-1</strain>
    </source>
</reference>
<dbReference type="AlphaFoldDB" id="A0A4R8W4F4"/>
<keyword evidence="2" id="KW-1185">Reference proteome</keyword>
<dbReference type="RefSeq" id="WP_134453833.1">
    <property type="nucleotide sequence ID" value="NZ_SOFL01000034.1"/>
</dbReference>
<dbReference type="Proteomes" id="UP000297907">
    <property type="component" value="Unassembled WGS sequence"/>
</dbReference>
<protein>
    <submittedName>
        <fullName evidence="1">Uncharacterized protein</fullName>
    </submittedName>
</protein>
<organism evidence="1 2">
    <name type="scientific">Cryobacterium adonitolivorans</name>
    <dbReference type="NCBI Taxonomy" id="1259189"/>
    <lineage>
        <taxon>Bacteria</taxon>
        <taxon>Bacillati</taxon>
        <taxon>Actinomycetota</taxon>
        <taxon>Actinomycetes</taxon>
        <taxon>Micrococcales</taxon>
        <taxon>Microbacteriaceae</taxon>
        <taxon>Cryobacterium</taxon>
    </lineage>
</organism>
<gene>
    <name evidence="1" type="ORF">E3O42_10135</name>
</gene>
<evidence type="ECO:0000313" key="1">
    <source>
        <dbReference type="EMBL" id="TFC01468.1"/>
    </source>
</evidence>
<name>A0A4R8W4F4_9MICO</name>